<sequence length="257" mass="26924">MAFPTGWLRKCIITVPDAQISGSNINFPIFLTQDNFPSEMLDGGSNSALNGGGDVRFSEDAAGTVQLPCDVVSFVTGGTPSAEIHVKLPTLNTGADKTFYVWYKKTGEVQPAVTATYGRNAVWADFIAVYHLKETTGTDFINSTGNSAFDLSSSATSTNITGKIGQGINFNGAYPNVVAAVVTAHPFSVTCWGKHDTLDANSILVSGSRNANHSRYWNLGIGTGAAGYKLQASTTNPGTVSAATTVGISAGNWFHAA</sequence>
<dbReference type="EMBL" id="UOEJ01000009">
    <property type="protein sequence ID" value="VAV90374.1"/>
    <property type="molecule type" value="Genomic_DNA"/>
</dbReference>
<name>A0A3B0RAQ3_9ZZZZ</name>
<evidence type="ECO:0000313" key="1">
    <source>
        <dbReference type="EMBL" id="VAV90374.1"/>
    </source>
</evidence>
<gene>
    <name evidence="1" type="ORF">MNBD_ALPHA01-2045</name>
</gene>
<reference evidence="1" key="1">
    <citation type="submission" date="2018-06" db="EMBL/GenBank/DDBJ databases">
        <authorList>
            <person name="Zhirakovskaya E."/>
        </authorList>
    </citation>
    <scope>NUCLEOTIDE SEQUENCE</scope>
</reference>
<feature type="non-terminal residue" evidence="1">
    <location>
        <position position="257"/>
    </location>
</feature>
<dbReference type="SUPFAM" id="SSF49899">
    <property type="entry name" value="Concanavalin A-like lectins/glucanases"/>
    <property type="match status" value="1"/>
</dbReference>
<organism evidence="1">
    <name type="scientific">hydrothermal vent metagenome</name>
    <dbReference type="NCBI Taxonomy" id="652676"/>
    <lineage>
        <taxon>unclassified sequences</taxon>
        <taxon>metagenomes</taxon>
        <taxon>ecological metagenomes</taxon>
    </lineage>
</organism>
<protein>
    <submittedName>
        <fullName evidence="1">Uncharacterized protein</fullName>
    </submittedName>
</protein>
<dbReference type="InterPro" id="IPR013320">
    <property type="entry name" value="ConA-like_dom_sf"/>
</dbReference>
<dbReference type="AlphaFoldDB" id="A0A3B0RAQ3"/>
<accession>A0A3B0RAQ3</accession>
<dbReference type="Gene3D" id="2.60.120.200">
    <property type="match status" value="1"/>
</dbReference>
<proteinExistence type="predicted"/>